<comment type="cofactor">
    <cofactor evidence="1">
        <name>Zn(2+)</name>
        <dbReference type="ChEBI" id="CHEBI:29105"/>
    </cofactor>
</comment>
<accession>A0A432LF62</accession>
<proteinExistence type="predicted"/>
<dbReference type="Pfam" id="PF02585">
    <property type="entry name" value="PIG-L"/>
    <property type="match status" value="1"/>
</dbReference>
<keyword evidence="3" id="KW-1185">Reference proteome</keyword>
<evidence type="ECO:0008006" key="4">
    <source>
        <dbReference type="Google" id="ProtNLM"/>
    </source>
</evidence>
<dbReference type="InterPro" id="IPR024078">
    <property type="entry name" value="LmbE-like_dom_sf"/>
</dbReference>
<gene>
    <name evidence="2" type="ORF">EK386_06390</name>
</gene>
<dbReference type="EMBL" id="RYYR01000006">
    <property type="protein sequence ID" value="RUL54792.1"/>
    <property type="molecule type" value="Genomic_DNA"/>
</dbReference>
<dbReference type="RefSeq" id="WP_126658200.1">
    <property type="nucleotide sequence ID" value="NZ_RYYR01000006.1"/>
</dbReference>
<protein>
    <recommendedName>
        <fullName evidence="4">PIG-L family deacetylase</fullName>
    </recommendedName>
</protein>
<name>A0A432LF62_9BACI</name>
<evidence type="ECO:0000313" key="2">
    <source>
        <dbReference type="EMBL" id="RUL54792.1"/>
    </source>
</evidence>
<dbReference type="Proteomes" id="UP000287910">
    <property type="component" value="Unassembled WGS sequence"/>
</dbReference>
<evidence type="ECO:0000313" key="3">
    <source>
        <dbReference type="Proteomes" id="UP000287910"/>
    </source>
</evidence>
<comment type="caution">
    <text evidence="2">The sequence shown here is derived from an EMBL/GenBank/DDBJ whole genome shotgun (WGS) entry which is preliminary data.</text>
</comment>
<reference evidence="2 3" key="1">
    <citation type="submission" date="2018-12" db="EMBL/GenBank/DDBJ databases">
        <title>Lysinibacillus antri sp. nov., isolated from a cave soil.</title>
        <authorList>
            <person name="Narsing Rao M.P."/>
            <person name="Zhang H."/>
            <person name="Dong Z.-Y."/>
            <person name="Niu X.-K."/>
            <person name="Zhang K."/>
            <person name="Fang B.-Z."/>
            <person name="Kang Y.-Q."/>
            <person name="Xiao M."/>
            <person name="Li W.-J."/>
        </authorList>
    </citation>
    <scope>NUCLEOTIDE SEQUENCE [LARGE SCALE GENOMIC DNA]</scope>
    <source>
        <strain evidence="2 3">SYSU K30002</strain>
    </source>
</reference>
<evidence type="ECO:0000256" key="1">
    <source>
        <dbReference type="ARBA" id="ARBA00001947"/>
    </source>
</evidence>
<sequence length="287" mass="33536">MQQFNAIVFVIVAHMDDWLLFMNPNIRYELANKNNKVVFIYTTANDAGASETFWRGNEEASLSSIRFGVTYENEEKEYRDQVKLNNHLLHRWTYGNVVSYFLRLPDGNLSGNGFSSQGYQSLQKLYLREIPDICTLDHSTVYHGWDDLVNTIQSIIDFEGDNHSVIKINFPEPDRVINQGDHSDHITTGLAVRVIPKYNNYYSYSYKGYSISNYPIDLTGEDLFWKIGMFFVYDKTLYDLTGYSLLQRNPNTFMEFCFRSSKFQVEGCLNDTKLENTIRFNHNTRKK</sequence>
<dbReference type="AlphaFoldDB" id="A0A432LF62"/>
<organism evidence="2 3">
    <name type="scientific">Lysinibacillus antri</name>
    <dbReference type="NCBI Taxonomy" id="2498145"/>
    <lineage>
        <taxon>Bacteria</taxon>
        <taxon>Bacillati</taxon>
        <taxon>Bacillota</taxon>
        <taxon>Bacilli</taxon>
        <taxon>Bacillales</taxon>
        <taxon>Bacillaceae</taxon>
        <taxon>Lysinibacillus</taxon>
    </lineage>
</organism>
<dbReference type="Gene3D" id="3.40.50.10320">
    <property type="entry name" value="LmbE-like"/>
    <property type="match status" value="1"/>
</dbReference>
<dbReference type="InterPro" id="IPR003737">
    <property type="entry name" value="GlcNAc_PI_deacetylase-related"/>
</dbReference>